<feature type="DNA-binding region" description="TEA" evidence="7">
    <location>
        <begin position="189"/>
        <end position="265"/>
    </location>
</feature>
<feature type="compositionally biased region" description="Polar residues" evidence="8">
    <location>
        <begin position="308"/>
        <end position="321"/>
    </location>
</feature>
<dbReference type="Gene3D" id="6.10.20.40">
    <property type="entry name" value="TEA/ATTS domain"/>
    <property type="match status" value="1"/>
</dbReference>
<feature type="region of interest" description="Disordered" evidence="8">
    <location>
        <begin position="308"/>
        <end position="341"/>
    </location>
</feature>
<dbReference type="PANTHER" id="PTHR11834:SF5">
    <property type="entry name" value="TRANSCRIPTIONAL ENHANCER FACTOR TEF-4"/>
    <property type="match status" value="1"/>
</dbReference>
<organism evidence="10 11">
    <name type="scientific">Fasciolopsis buskii</name>
    <dbReference type="NCBI Taxonomy" id="27845"/>
    <lineage>
        <taxon>Eukaryota</taxon>
        <taxon>Metazoa</taxon>
        <taxon>Spiralia</taxon>
        <taxon>Lophotrochozoa</taxon>
        <taxon>Platyhelminthes</taxon>
        <taxon>Trematoda</taxon>
        <taxon>Digenea</taxon>
        <taxon>Plagiorchiida</taxon>
        <taxon>Echinostomata</taxon>
        <taxon>Echinostomatoidea</taxon>
        <taxon>Fasciolidae</taxon>
        <taxon>Fasciolopsis</taxon>
    </lineage>
</organism>
<evidence type="ECO:0000256" key="1">
    <source>
        <dbReference type="ARBA" id="ARBA00004123"/>
    </source>
</evidence>
<dbReference type="Proteomes" id="UP000728185">
    <property type="component" value="Unassembled WGS sequence"/>
</dbReference>
<sequence length="1088" mass="117151">MNMEVSKTETLYPNASDLSSLDARQLKSVLYSSDGHGATNNCKLMKHDAAHRPTTYTNSSVSHGHNSPNSHDSALRVAHQQQQHLARPSPHQPQPTNTLHKTSINDPMSQSTLVTNGNGTPQQHQQQQLGNTASTAPGNGSTCPAFSIAPVRAGKRPAPSSPVRMSDSQLCEDVSNSGSDGEGQDNSSVTDAEGVWSTDIEQCFQEALAIYPPCGRRKIILSEEGKMYGRNELIARYIYQHTGKIRSRKQVSSHIQVLARRRSKELQAQIKDPDTKQRTIMQLSMLSSAQIVSGGVFGSKTLPIVSGDSANSSGMPQTPVNHGSHGPGSRLPGASSGNMNSTACSNDGRLTDPPDTVSFGHDRMVTYSQTVSSLHDSHTLTSLCRRPNGVYLDTGLKNQVSNGLDIPQKSGLAGSIFMANRTLSNECPTTVQSRLLSPSPFDLNQNSLGPNLLPVTGALTGPLNEIRNNSSGFTNHGRLSLSSESLANSYEALFALRSKQQGLTSPNSDHAHLPPSTGSIPSYSPLAFNLSTDTRPILRSEQREPIPLQTNPGSTTANNTCVPGKHSTSDVSGQRPKSNSSGTNPTHALANGHIGTLFYPGSNSISVLGSGKQTSTQLTQPSLEALSSLSTASTSSSISSLASIPLVSEAGAPNAGCLGHIASSNIHPSVVMAVAAYANQNNVSVWPKTGNNLSPAVVPPSSNSALLSPTDLTVSGVSHNKSANLDESSTETAKGSDILGSRSTAYSFMPVTLMQNPNVNSMKKLEPRDNSEDNESSSYISVPLVTSASSEANSALLRPVGTDISIGYGIKLEGENARQSAHAIEDTQQSSIHVAQSDQKDLSMAAMFVRFLPHWSAQGWAQRSITAPKMRLVEMSAYMVETEKSSARRQKPETDHISGPIRQHIFAHIGPVHNTYTAPLLEQVDASQIWDKFPEESLKKLIETGPANTFFLVKFWADLNVRFDPEATLAVSAIFEGIEDVPISLSTKICSFGKEKVEKIEEGTPRPDGGHYVYRFLHSPMCDYMRRFIELLVKLPNRDTMNSVLENFTILHILTNKITNELLLCIAYVLEVAQEGHSAQHHIYRLTR</sequence>
<dbReference type="PRINTS" id="PR00065">
    <property type="entry name" value="TEADOMAIN"/>
</dbReference>
<evidence type="ECO:0000256" key="5">
    <source>
        <dbReference type="ARBA" id="ARBA00023163"/>
    </source>
</evidence>
<gene>
    <name evidence="10" type="ORF">FBUS_03078</name>
</gene>
<proteinExistence type="predicted"/>
<evidence type="ECO:0000256" key="7">
    <source>
        <dbReference type="PROSITE-ProRule" id="PRU00505"/>
    </source>
</evidence>
<feature type="compositionally biased region" description="Polar residues" evidence="8">
    <location>
        <begin position="569"/>
        <end position="586"/>
    </location>
</feature>
<keyword evidence="4" id="KW-0238">DNA-binding</keyword>
<evidence type="ECO:0000256" key="6">
    <source>
        <dbReference type="ARBA" id="ARBA00023242"/>
    </source>
</evidence>
<dbReference type="Gene3D" id="2.70.50.80">
    <property type="match status" value="1"/>
</dbReference>
<dbReference type="PROSITE" id="PS51088">
    <property type="entry name" value="TEA_2"/>
    <property type="match status" value="1"/>
</dbReference>
<keyword evidence="5" id="KW-0804">Transcription</keyword>
<keyword evidence="6" id="KW-0539">Nucleus</keyword>
<dbReference type="InterPro" id="IPR038096">
    <property type="entry name" value="TEA/ATTS_sf"/>
</dbReference>
<comment type="subcellular location">
    <subcellularLocation>
        <location evidence="1">Nucleus</location>
    </subcellularLocation>
</comment>
<accession>A0A8E0RXD9</accession>
<feature type="compositionally biased region" description="Low complexity" evidence="8">
    <location>
        <begin position="115"/>
        <end position="132"/>
    </location>
</feature>
<dbReference type="OrthoDB" id="10006572at2759"/>
<protein>
    <submittedName>
        <fullName evidence="10">Transcriptional enhancer factor TEF-1</fullName>
    </submittedName>
</protein>
<dbReference type="GO" id="GO:0005634">
    <property type="term" value="C:nucleus"/>
    <property type="evidence" value="ECO:0007669"/>
    <property type="project" value="UniProtKB-SubCell"/>
</dbReference>
<reference evidence="10" key="1">
    <citation type="submission" date="2019-05" db="EMBL/GenBank/DDBJ databases">
        <title>Annotation for the trematode Fasciolopsis buski.</title>
        <authorList>
            <person name="Choi Y.-J."/>
        </authorList>
    </citation>
    <scope>NUCLEOTIDE SEQUENCE</scope>
    <source>
        <strain evidence="10">HT</strain>
        <tissue evidence="10">Whole worm</tissue>
    </source>
</reference>
<evidence type="ECO:0000256" key="3">
    <source>
        <dbReference type="ARBA" id="ARBA00023015"/>
    </source>
</evidence>
<feature type="region of interest" description="Disordered" evidence="8">
    <location>
        <begin position="54"/>
        <end position="191"/>
    </location>
</feature>
<evidence type="ECO:0000313" key="11">
    <source>
        <dbReference type="Proteomes" id="UP000728185"/>
    </source>
</evidence>
<keyword evidence="11" id="KW-1185">Reference proteome</keyword>
<dbReference type="EMBL" id="LUCM01003170">
    <property type="protein sequence ID" value="KAA0196229.1"/>
    <property type="molecule type" value="Genomic_DNA"/>
</dbReference>
<dbReference type="InterPro" id="IPR050937">
    <property type="entry name" value="TEC1_TEAD_TF"/>
</dbReference>
<dbReference type="PANTHER" id="PTHR11834">
    <property type="entry name" value="TRANSCRIPTIONAL ENHANCER FACTOR TEF RELATED"/>
    <property type="match status" value="1"/>
</dbReference>
<dbReference type="GO" id="GO:0048568">
    <property type="term" value="P:embryonic organ development"/>
    <property type="evidence" value="ECO:0007669"/>
    <property type="project" value="TreeGrafter"/>
</dbReference>
<dbReference type="FunFam" id="2.70.50.80:FF:000005">
    <property type="entry name" value="Transcription enhancer factor-like protein egl-44"/>
    <property type="match status" value="1"/>
</dbReference>
<dbReference type="InterPro" id="IPR000818">
    <property type="entry name" value="TEA/ATTS_dom"/>
</dbReference>
<dbReference type="GO" id="GO:0005667">
    <property type="term" value="C:transcription regulator complex"/>
    <property type="evidence" value="ECO:0007669"/>
    <property type="project" value="TreeGrafter"/>
</dbReference>
<name>A0A8E0RXD9_9TREM</name>
<keyword evidence="2" id="KW-0217">Developmental protein</keyword>
<keyword evidence="3" id="KW-0805">Transcription regulation</keyword>
<dbReference type="GO" id="GO:0000981">
    <property type="term" value="F:DNA-binding transcription factor activity, RNA polymerase II-specific"/>
    <property type="evidence" value="ECO:0007669"/>
    <property type="project" value="TreeGrafter"/>
</dbReference>
<feature type="region of interest" description="Disordered" evidence="8">
    <location>
        <begin position="542"/>
        <end position="589"/>
    </location>
</feature>
<comment type="caution">
    <text evidence="10">The sequence shown here is derived from an EMBL/GenBank/DDBJ whole genome shotgun (WGS) entry which is preliminary data.</text>
</comment>
<feature type="region of interest" description="Disordered" evidence="8">
    <location>
        <begin position="501"/>
        <end position="524"/>
    </location>
</feature>
<evidence type="ECO:0000259" key="9">
    <source>
        <dbReference type="PROSITE" id="PS51088"/>
    </source>
</evidence>
<evidence type="ECO:0000256" key="8">
    <source>
        <dbReference type="SAM" id="MobiDB-lite"/>
    </source>
</evidence>
<feature type="compositionally biased region" description="Polar residues" evidence="8">
    <location>
        <begin position="718"/>
        <end position="733"/>
    </location>
</feature>
<dbReference type="Pfam" id="PF17725">
    <property type="entry name" value="YBD"/>
    <property type="match status" value="1"/>
</dbReference>
<feature type="compositionally biased region" description="Polar residues" evidence="8">
    <location>
        <begin position="548"/>
        <end position="561"/>
    </location>
</feature>
<evidence type="ECO:0000256" key="2">
    <source>
        <dbReference type="ARBA" id="ARBA00022473"/>
    </source>
</evidence>
<dbReference type="SMART" id="SM00426">
    <property type="entry name" value="TEA"/>
    <property type="match status" value="1"/>
</dbReference>
<dbReference type="Pfam" id="PF01285">
    <property type="entry name" value="TEA"/>
    <property type="match status" value="1"/>
</dbReference>
<feature type="domain" description="TEA" evidence="9">
    <location>
        <begin position="189"/>
        <end position="265"/>
    </location>
</feature>
<dbReference type="AlphaFoldDB" id="A0A8E0RXD9"/>
<evidence type="ECO:0000313" key="10">
    <source>
        <dbReference type="EMBL" id="KAA0196229.1"/>
    </source>
</evidence>
<feature type="compositionally biased region" description="Polar residues" evidence="8">
    <location>
        <begin position="94"/>
        <end position="114"/>
    </location>
</feature>
<dbReference type="GO" id="GO:0000978">
    <property type="term" value="F:RNA polymerase II cis-regulatory region sequence-specific DNA binding"/>
    <property type="evidence" value="ECO:0007669"/>
    <property type="project" value="TreeGrafter"/>
</dbReference>
<feature type="region of interest" description="Disordered" evidence="8">
    <location>
        <begin position="718"/>
        <end position="737"/>
    </location>
</feature>
<feature type="compositionally biased region" description="Polar residues" evidence="8">
    <location>
        <begin position="133"/>
        <end position="144"/>
    </location>
</feature>
<dbReference type="GO" id="GO:0035329">
    <property type="term" value="P:hippo signaling"/>
    <property type="evidence" value="ECO:0007669"/>
    <property type="project" value="TreeGrafter"/>
</dbReference>
<evidence type="ECO:0000256" key="4">
    <source>
        <dbReference type="ARBA" id="ARBA00023125"/>
    </source>
</evidence>
<feature type="compositionally biased region" description="Polar residues" evidence="8">
    <location>
        <begin position="54"/>
        <end position="72"/>
    </location>
</feature>
<feature type="compositionally biased region" description="Polar residues" evidence="8">
    <location>
        <begin position="166"/>
        <end position="190"/>
    </location>
</feature>
<dbReference type="InterPro" id="IPR041086">
    <property type="entry name" value="YBD"/>
</dbReference>